<dbReference type="InterPro" id="IPR011033">
    <property type="entry name" value="PRC_barrel-like_sf"/>
</dbReference>
<comment type="domain">
    <text evidence="5">The PRC barrel domain binds ribosomal protein uS19.</text>
</comment>
<dbReference type="InterPro" id="IPR009000">
    <property type="entry name" value="Transl_B-barrel_sf"/>
</dbReference>
<organism evidence="8 9">
    <name type="scientific">Candidatus Coxiella mudrowiae</name>
    <dbReference type="NCBI Taxonomy" id="2054173"/>
    <lineage>
        <taxon>Bacteria</taxon>
        <taxon>Pseudomonadati</taxon>
        <taxon>Pseudomonadota</taxon>
        <taxon>Gammaproteobacteria</taxon>
        <taxon>Legionellales</taxon>
        <taxon>Coxiellaceae</taxon>
        <taxon>Coxiella</taxon>
    </lineage>
</organism>
<keyword evidence="3 5" id="KW-0698">rRNA processing</keyword>
<evidence type="ECO:0000256" key="3">
    <source>
        <dbReference type="ARBA" id="ARBA00022552"/>
    </source>
</evidence>
<evidence type="ECO:0000259" key="7">
    <source>
        <dbReference type="Pfam" id="PF24986"/>
    </source>
</evidence>
<comment type="subunit">
    <text evidence="5">Binds ribosomal protein uS19.</text>
</comment>
<evidence type="ECO:0000256" key="1">
    <source>
        <dbReference type="ARBA" id="ARBA00022490"/>
    </source>
</evidence>
<sequence length="167" mass="19171">MQNKKVIMGRLARAYGVQGWIKIVSFTDPIKNLLTYKNWFIRHHNEWQLFSLRTGRIHGPFLVVKLEGLDDPETAKQYTNDLIAVERNTLTPLEENEYYWTDLIGMRIITTEGVALGTVKSLLETGSNDVLITSNQGHGRLIPYLSHVVKSVDIENKIIMVNWNADF</sequence>
<keyword evidence="2 5" id="KW-0690">Ribosome biogenesis</keyword>
<comment type="subcellular location">
    <subcellularLocation>
        <location evidence="5">Cytoplasm</location>
    </subcellularLocation>
</comment>
<dbReference type="EMBL" id="CP011126">
    <property type="protein sequence ID" value="AKQ33829.1"/>
    <property type="molecule type" value="Genomic_DNA"/>
</dbReference>
<reference evidence="8 9" key="1">
    <citation type="journal article" date="2015" name="Genome Biol. Evol.">
        <title>Distinctive Genome Reduction Rates Revealed by Genomic Analyses of Two Coxiella-Like Endosymbionts in Ticks.</title>
        <authorList>
            <person name="Gottlieb Y."/>
            <person name="Lalzar I."/>
            <person name="Klasson L."/>
        </authorList>
    </citation>
    <scope>NUCLEOTIDE SEQUENCE [LARGE SCALE GENOMIC DNA]</scope>
    <source>
        <strain evidence="8 9">CRt</strain>
    </source>
</reference>
<dbReference type="Gene3D" id="2.30.30.240">
    <property type="entry name" value="PRC-barrel domain"/>
    <property type="match status" value="1"/>
</dbReference>
<feature type="domain" description="Ribosome maturation factor RimM PRC barrel" evidence="7">
    <location>
        <begin position="100"/>
        <end position="164"/>
    </location>
</feature>
<evidence type="ECO:0000313" key="8">
    <source>
        <dbReference type="EMBL" id="AKQ33829.1"/>
    </source>
</evidence>
<feature type="domain" description="RimM N-terminal" evidence="6">
    <location>
        <begin position="8"/>
        <end position="88"/>
    </location>
</feature>
<evidence type="ECO:0000259" key="6">
    <source>
        <dbReference type="Pfam" id="PF01782"/>
    </source>
</evidence>
<name>A0ABN4HRB7_9COXI</name>
<dbReference type="Proteomes" id="UP000063965">
    <property type="component" value="Chromosome"/>
</dbReference>
<keyword evidence="9" id="KW-1185">Reference proteome</keyword>
<dbReference type="HAMAP" id="MF_00014">
    <property type="entry name" value="Ribosome_mat_RimM"/>
    <property type="match status" value="1"/>
</dbReference>
<keyword evidence="1 5" id="KW-0963">Cytoplasm</keyword>
<dbReference type="PANTHER" id="PTHR33692">
    <property type="entry name" value="RIBOSOME MATURATION FACTOR RIMM"/>
    <property type="match status" value="1"/>
</dbReference>
<dbReference type="PANTHER" id="PTHR33692:SF1">
    <property type="entry name" value="RIBOSOME MATURATION FACTOR RIMM"/>
    <property type="match status" value="1"/>
</dbReference>
<comment type="function">
    <text evidence="5">An accessory protein needed during the final step in the assembly of 30S ribosomal subunit, possibly for assembly of the head region. Essential for efficient processing of 16S rRNA. May be needed both before and after RbfA during the maturation of 16S rRNA. It has affinity for free ribosomal 30S subunits but not for 70S ribosomes.</text>
</comment>
<dbReference type="InterPro" id="IPR011961">
    <property type="entry name" value="RimM"/>
</dbReference>
<dbReference type="RefSeq" id="WP_048875483.1">
    <property type="nucleotide sequence ID" value="NZ_CP011126.1"/>
</dbReference>
<dbReference type="Pfam" id="PF01782">
    <property type="entry name" value="RimM"/>
    <property type="match status" value="1"/>
</dbReference>
<protein>
    <recommendedName>
        <fullName evidence="5">Ribosome maturation factor RimM</fullName>
    </recommendedName>
</protein>
<evidence type="ECO:0000256" key="4">
    <source>
        <dbReference type="ARBA" id="ARBA00023186"/>
    </source>
</evidence>
<evidence type="ECO:0000313" key="9">
    <source>
        <dbReference type="Proteomes" id="UP000063965"/>
    </source>
</evidence>
<dbReference type="SUPFAM" id="SSF50346">
    <property type="entry name" value="PRC-barrel domain"/>
    <property type="match status" value="1"/>
</dbReference>
<proteinExistence type="inferred from homology"/>
<dbReference type="InterPro" id="IPR036976">
    <property type="entry name" value="RimM_N_sf"/>
</dbReference>
<dbReference type="Gene3D" id="2.40.30.60">
    <property type="entry name" value="RimM"/>
    <property type="match status" value="1"/>
</dbReference>
<gene>
    <name evidence="5 8" type="primary">rimM</name>
    <name evidence="8" type="ORF">CleRT_12260</name>
</gene>
<dbReference type="SUPFAM" id="SSF50447">
    <property type="entry name" value="Translation proteins"/>
    <property type="match status" value="1"/>
</dbReference>
<dbReference type="InterPro" id="IPR056792">
    <property type="entry name" value="PRC_RimM"/>
</dbReference>
<evidence type="ECO:0000256" key="5">
    <source>
        <dbReference type="HAMAP-Rule" id="MF_00014"/>
    </source>
</evidence>
<evidence type="ECO:0000256" key="2">
    <source>
        <dbReference type="ARBA" id="ARBA00022517"/>
    </source>
</evidence>
<dbReference type="InterPro" id="IPR002676">
    <property type="entry name" value="RimM_N"/>
</dbReference>
<keyword evidence="4 5" id="KW-0143">Chaperone</keyword>
<dbReference type="NCBIfam" id="TIGR02273">
    <property type="entry name" value="16S_RimM"/>
    <property type="match status" value="1"/>
</dbReference>
<accession>A0ABN4HRB7</accession>
<comment type="similarity">
    <text evidence="5">Belongs to the RimM family.</text>
</comment>
<dbReference type="Pfam" id="PF24986">
    <property type="entry name" value="PRC_RimM"/>
    <property type="match status" value="1"/>
</dbReference>